<dbReference type="Pfam" id="PF19722">
    <property type="entry name" value="SENP3_5_N"/>
    <property type="match status" value="1"/>
</dbReference>
<dbReference type="Gene3D" id="3.40.395.10">
    <property type="entry name" value="Adenoviral Proteinase, Chain A"/>
    <property type="match status" value="1"/>
</dbReference>
<feature type="region of interest" description="Disordered" evidence="8">
    <location>
        <begin position="1"/>
        <end position="154"/>
    </location>
</feature>
<feature type="compositionally biased region" description="Basic and acidic residues" evidence="8">
    <location>
        <begin position="126"/>
        <end position="137"/>
    </location>
</feature>
<evidence type="ECO:0000313" key="11">
    <source>
        <dbReference type="Proteomes" id="UP001178508"/>
    </source>
</evidence>
<name>A0AAV1FJ83_XYRNO</name>
<dbReference type="AlphaFoldDB" id="A0AAV1FJ83"/>
<feature type="compositionally biased region" description="Low complexity" evidence="8">
    <location>
        <begin position="54"/>
        <end position="67"/>
    </location>
</feature>
<evidence type="ECO:0000256" key="1">
    <source>
        <dbReference type="ARBA" id="ARBA00004604"/>
    </source>
</evidence>
<dbReference type="GO" id="GO:0006508">
    <property type="term" value="P:proteolysis"/>
    <property type="evidence" value="ECO:0007669"/>
    <property type="project" value="UniProtKB-KW"/>
</dbReference>
<dbReference type="GO" id="GO:0016929">
    <property type="term" value="F:deSUMOylase activity"/>
    <property type="evidence" value="ECO:0007669"/>
    <property type="project" value="TreeGrafter"/>
</dbReference>
<evidence type="ECO:0000256" key="6">
    <source>
        <dbReference type="ARBA" id="ARBA00022807"/>
    </source>
</evidence>
<dbReference type="InterPro" id="IPR045577">
    <property type="entry name" value="SENP3_5_cons_dom"/>
</dbReference>
<feature type="compositionally biased region" description="Polar residues" evidence="8">
    <location>
        <begin position="208"/>
        <end position="223"/>
    </location>
</feature>
<keyword evidence="7" id="KW-0539">Nucleus</keyword>
<dbReference type="SUPFAM" id="SSF54001">
    <property type="entry name" value="Cysteine proteinases"/>
    <property type="match status" value="1"/>
</dbReference>
<feature type="compositionally biased region" description="Low complexity" evidence="8">
    <location>
        <begin position="23"/>
        <end position="37"/>
    </location>
</feature>
<keyword evidence="5" id="KW-0378">Hydrolase</keyword>
<dbReference type="GO" id="GO:0016926">
    <property type="term" value="P:protein desumoylation"/>
    <property type="evidence" value="ECO:0007669"/>
    <property type="project" value="TreeGrafter"/>
</dbReference>
<feature type="region of interest" description="Disordered" evidence="8">
    <location>
        <begin position="455"/>
        <end position="474"/>
    </location>
</feature>
<evidence type="ECO:0000256" key="7">
    <source>
        <dbReference type="ARBA" id="ARBA00023242"/>
    </source>
</evidence>
<feature type="compositionally biased region" description="Polar residues" evidence="8">
    <location>
        <begin position="323"/>
        <end position="336"/>
    </location>
</feature>
<feature type="region of interest" description="Disordered" evidence="8">
    <location>
        <begin position="320"/>
        <end position="345"/>
    </location>
</feature>
<gene>
    <name evidence="10" type="ORF">XNOV1_A014954</name>
</gene>
<dbReference type="PANTHER" id="PTHR12606:SF10">
    <property type="entry name" value="SENTRIN-SPECIFIC PROTEASE 5"/>
    <property type="match status" value="1"/>
</dbReference>
<dbReference type="InterPro" id="IPR003653">
    <property type="entry name" value="Peptidase_C48_C"/>
</dbReference>
<feature type="region of interest" description="Disordered" evidence="8">
    <location>
        <begin position="359"/>
        <end position="406"/>
    </location>
</feature>
<dbReference type="GO" id="GO:0005730">
    <property type="term" value="C:nucleolus"/>
    <property type="evidence" value="ECO:0007669"/>
    <property type="project" value="UniProtKB-SubCell"/>
</dbReference>
<feature type="region of interest" description="Disordered" evidence="8">
    <location>
        <begin position="175"/>
        <end position="288"/>
    </location>
</feature>
<evidence type="ECO:0000259" key="9">
    <source>
        <dbReference type="PROSITE" id="PS50600"/>
    </source>
</evidence>
<protein>
    <submittedName>
        <fullName evidence="10">Sentrin-specific protease 5</fullName>
    </submittedName>
</protein>
<sequence>MVHSGSASPMKTTPSASPHLTVSATAPTLAPLVPPSTDQDLAPTPAKLLATDLTSSSDPTQPSTPTPADAEPPVVTPAKAPTSNSSQASARTSTPSQTPVQAQVNGRTSGRKRTPKACDCCGPNGKRHDVSISDRGRGRGRARGRGAGVEGLDTPKRKVVGLLTKSWSLDLTKEEVEEAEDDVDNYEVVQKTPVEADGRVKTPATLPDTVSQQDGPTKINSAQVKEDVQKKEEFSEEGSRGDGTGGKEGGDSRDVEVRHSGLATAVRGRGRGRRGGMSASKVEAGLSGVSTTPYRSFAIPRSMLMPWKVKDVCVKEPDHKTVKSSLGNGDTVNLSDSEPEEEAKDGVITVREMENGVLSVSQRPESPLDLDSEMQEDQTANKTDSESVALTLSNGDVTTPTNEDHDPTLMDVVTSSHPVKAVRLCQDPITLDNTQHRWALRDHWRYCQPGTWEREAIEEESRPEGEGKTQDEENREQLTHLVHEFLESFYIKYGGFIPLTETDVLEHLKESGNSDLSNRELDIKGEMSRYRAALASAPVAGFMVTYNKHTLSLEDLGTLEEQNWLNDQIINMYGELIMEATQHKVHFFNSFFHKQLVAKGYEGVKRWTKKVDLFSKWLLLIPIHLEIHWSLITVTMATKTISYYDSQGIVFRHTTDNILKYLLSEAKEKKQTAFQKGWKITIIKGIPQQKNDSDCGVFVLEYCRCLSVKQPLQFSQEDMPRIRKRIYKELCNCHLNK</sequence>
<evidence type="ECO:0000256" key="3">
    <source>
        <dbReference type="ARBA" id="ARBA00022670"/>
    </source>
</evidence>
<evidence type="ECO:0000313" key="10">
    <source>
        <dbReference type="EMBL" id="CAJ1060975.1"/>
    </source>
</evidence>
<organism evidence="10 11">
    <name type="scientific">Xyrichtys novacula</name>
    <name type="common">Pearly razorfish</name>
    <name type="synonym">Hemipteronotus novacula</name>
    <dbReference type="NCBI Taxonomy" id="13765"/>
    <lineage>
        <taxon>Eukaryota</taxon>
        <taxon>Metazoa</taxon>
        <taxon>Chordata</taxon>
        <taxon>Craniata</taxon>
        <taxon>Vertebrata</taxon>
        <taxon>Euteleostomi</taxon>
        <taxon>Actinopterygii</taxon>
        <taxon>Neopterygii</taxon>
        <taxon>Teleostei</taxon>
        <taxon>Neoteleostei</taxon>
        <taxon>Acanthomorphata</taxon>
        <taxon>Eupercaria</taxon>
        <taxon>Labriformes</taxon>
        <taxon>Labridae</taxon>
        <taxon>Xyrichtys</taxon>
    </lineage>
</organism>
<keyword evidence="11" id="KW-1185">Reference proteome</keyword>
<comment type="similarity">
    <text evidence="2">Belongs to the peptidase C48 family.</text>
</comment>
<dbReference type="Pfam" id="PF02902">
    <property type="entry name" value="Peptidase_C48"/>
    <property type="match status" value="1"/>
</dbReference>
<feature type="compositionally biased region" description="Polar residues" evidence="8">
    <location>
        <begin position="81"/>
        <end position="108"/>
    </location>
</feature>
<comment type="subcellular location">
    <subcellularLocation>
        <location evidence="1">Nucleus</location>
        <location evidence="1">Nucleolus</location>
    </subcellularLocation>
</comment>
<evidence type="ECO:0000256" key="5">
    <source>
        <dbReference type="ARBA" id="ARBA00022801"/>
    </source>
</evidence>
<keyword evidence="4" id="KW-0833">Ubl conjugation pathway</keyword>
<accession>A0AAV1FJ83</accession>
<proteinExistence type="inferred from homology"/>
<keyword evidence="3 10" id="KW-0645">Protease</keyword>
<keyword evidence="6" id="KW-0788">Thiol protease</keyword>
<dbReference type="PANTHER" id="PTHR12606">
    <property type="entry name" value="SENTRIN/SUMO-SPECIFIC PROTEASE"/>
    <property type="match status" value="1"/>
</dbReference>
<feature type="compositionally biased region" description="Basic and acidic residues" evidence="8">
    <location>
        <begin position="248"/>
        <end position="259"/>
    </location>
</feature>
<dbReference type="FunFam" id="3.40.395.10:FF:000002">
    <property type="entry name" value="Putative sentrin-specific protease 5"/>
    <property type="match status" value="1"/>
</dbReference>
<dbReference type="EMBL" id="OY660870">
    <property type="protein sequence ID" value="CAJ1060975.1"/>
    <property type="molecule type" value="Genomic_DNA"/>
</dbReference>
<feature type="domain" description="Ubiquitin-like protease family profile" evidence="9">
    <location>
        <begin position="549"/>
        <end position="706"/>
    </location>
</feature>
<feature type="compositionally biased region" description="Acidic residues" evidence="8">
    <location>
        <begin position="175"/>
        <end position="185"/>
    </location>
</feature>
<dbReference type="InterPro" id="IPR038765">
    <property type="entry name" value="Papain-like_cys_pep_sf"/>
</dbReference>
<feature type="compositionally biased region" description="Polar residues" evidence="8">
    <location>
        <begin position="377"/>
        <end position="401"/>
    </location>
</feature>
<feature type="compositionally biased region" description="Polar residues" evidence="8">
    <location>
        <begin position="1"/>
        <end position="22"/>
    </location>
</feature>
<feature type="compositionally biased region" description="Basic and acidic residues" evidence="8">
    <location>
        <begin position="224"/>
        <end position="240"/>
    </location>
</feature>
<evidence type="ECO:0000256" key="8">
    <source>
        <dbReference type="SAM" id="MobiDB-lite"/>
    </source>
</evidence>
<evidence type="ECO:0000256" key="2">
    <source>
        <dbReference type="ARBA" id="ARBA00005234"/>
    </source>
</evidence>
<dbReference type="PROSITE" id="PS50600">
    <property type="entry name" value="ULP_PROTEASE"/>
    <property type="match status" value="1"/>
</dbReference>
<dbReference type="Proteomes" id="UP001178508">
    <property type="component" value="Chromosome 7"/>
</dbReference>
<reference evidence="10" key="1">
    <citation type="submission" date="2023-08" db="EMBL/GenBank/DDBJ databases">
        <authorList>
            <person name="Alioto T."/>
            <person name="Alioto T."/>
            <person name="Gomez Garrido J."/>
        </authorList>
    </citation>
    <scope>NUCLEOTIDE SEQUENCE</scope>
</reference>
<evidence type="ECO:0000256" key="4">
    <source>
        <dbReference type="ARBA" id="ARBA00022786"/>
    </source>
</evidence>